<organism evidence="1 2">
    <name type="scientific">Nonomuraea wenchangensis</name>
    <dbReference type="NCBI Taxonomy" id="568860"/>
    <lineage>
        <taxon>Bacteria</taxon>
        <taxon>Bacillati</taxon>
        <taxon>Actinomycetota</taxon>
        <taxon>Actinomycetes</taxon>
        <taxon>Streptosporangiales</taxon>
        <taxon>Streptosporangiaceae</taxon>
        <taxon>Nonomuraea</taxon>
    </lineage>
</organism>
<proteinExistence type="predicted"/>
<keyword evidence="2" id="KW-1185">Reference proteome</keyword>
<dbReference type="STRING" id="568860.SAMN05421811_12786"/>
<dbReference type="Proteomes" id="UP000199361">
    <property type="component" value="Unassembled WGS sequence"/>
</dbReference>
<gene>
    <name evidence="1" type="ORF">SAMN05421811_12786</name>
</gene>
<protein>
    <submittedName>
        <fullName evidence="1">Phage minor capsid protein 2</fullName>
    </submittedName>
</protein>
<evidence type="ECO:0000313" key="1">
    <source>
        <dbReference type="EMBL" id="SEU46588.1"/>
    </source>
</evidence>
<sequence length="628" mass="69671">MSAPTLALPAAQQEAAQIEAALDHARAVAAIYWQAERELLRVVSEALAKREGEPEYAGPRFAEVRALRREADQIVRRLERLSERLVTDGVNAAWRRGAQRATGDLERLGSRKGIPQGQGVIEIARRATRLVASTQPGMRSAPEFLFQQIVNQVAAQALTGAITRRQAQARLLDQVARRGITGFTDTSGRVWSASAYAEMATRTAMAQAATDGHLATLAANGIDLVIVSRLPFTCARCAVWEGTVLSQEGPIGWRREESAVSDDLVDVLVEGTVTQARAAGLLHPGCGHTLGAYLPGVTRPPRPAMHPAGPDGYRASQKMRRLESELRAANRQAAVALDADQRRKAAARADRLTHQIRDHAKTSGIPARADRVRQETIPRDLDQRTDEELAGLLGRWADDEAAVARITDVLEQRDRDRDRQRDERVREAVADLPPEFANAGDDQVLELVRRFSDEGDPVALERLLEALDAREQNPTWSWRSDDTAEERAVTDLIADGIDPMDAYGQVYGVDPEQMRRQDSRAHAEAQRRPGETLDQVVRRLYDEWLELQFIAAERYARGVLTNAAGRAAGIDGRTLLSGPQSRADKYASEELRAWWEQHPRMTLVEFRAQMLGRASDRKAAQRAKEQRR</sequence>
<dbReference type="GO" id="GO:0005198">
    <property type="term" value="F:structural molecule activity"/>
    <property type="evidence" value="ECO:0007669"/>
    <property type="project" value="InterPro"/>
</dbReference>
<name>A0A1I0LTY5_9ACTN</name>
<dbReference type="AlphaFoldDB" id="A0A1I0LTY5"/>
<dbReference type="InterPro" id="IPR009319">
    <property type="entry name" value="Phage_A118_VSP1"/>
</dbReference>
<accession>A0A1I0LTY5</accession>
<dbReference type="RefSeq" id="WP_091094055.1">
    <property type="nucleotide sequence ID" value="NZ_FOHX01000027.1"/>
</dbReference>
<dbReference type="Pfam" id="PF06152">
    <property type="entry name" value="Phage_min_cap2"/>
    <property type="match status" value="1"/>
</dbReference>
<dbReference type="EMBL" id="FOHX01000027">
    <property type="protein sequence ID" value="SEU46588.1"/>
    <property type="molecule type" value="Genomic_DNA"/>
</dbReference>
<dbReference type="OrthoDB" id="3197444at2"/>
<reference evidence="1 2" key="1">
    <citation type="submission" date="2016-10" db="EMBL/GenBank/DDBJ databases">
        <authorList>
            <person name="de Groot N.N."/>
        </authorList>
    </citation>
    <scope>NUCLEOTIDE SEQUENCE [LARGE SCALE GENOMIC DNA]</scope>
    <source>
        <strain evidence="1 2">CGMCC 4.5598</strain>
    </source>
</reference>
<evidence type="ECO:0000313" key="2">
    <source>
        <dbReference type="Proteomes" id="UP000199361"/>
    </source>
</evidence>